<evidence type="ECO:0000313" key="2">
    <source>
        <dbReference type="EMBL" id="VDK66356.1"/>
    </source>
</evidence>
<keyword evidence="3" id="KW-1185">Reference proteome</keyword>
<evidence type="ECO:0000313" key="3">
    <source>
        <dbReference type="Proteomes" id="UP000271087"/>
    </source>
</evidence>
<protein>
    <submittedName>
        <fullName evidence="2 4">Uncharacterized protein</fullName>
    </submittedName>
</protein>
<keyword evidence="1" id="KW-1133">Transmembrane helix</keyword>
<name>A0A182E3B1_ONCOC</name>
<evidence type="ECO:0000313" key="4">
    <source>
        <dbReference type="WBParaSite" id="nOo.2.0.1.t02466-RA"/>
    </source>
</evidence>
<feature type="transmembrane region" description="Helical" evidence="1">
    <location>
        <begin position="174"/>
        <end position="193"/>
    </location>
</feature>
<gene>
    <name evidence="2" type="ORF">NOO_LOCUS2466</name>
</gene>
<proteinExistence type="predicted"/>
<organism evidence="4">
    <name type="scientific">Onchocerca ochengi</name>
    <name type="common">Filarial nematode worm</name>
    <dbReference type="NCBI Taxonomy" id="42157"/>
    <lineage>
        <taxon>Eukaryota</taxon>
        <taxon>Metazoa</taxon>
        <taxon>Ecdysozoa</taxon>
        <taxon>Nematoda</taxon>
        <taxon>Chromadorea</taxon>
        <taxon>Rhabditida</taxon>
        <taxon>Spirurina</taxon>
        <taxon>Spiruromorpha</taxon>
        <taxon>Filarioidea</taxon>
        <taxon>Onchocercidae</taxon>
        <taxon>Onchocerca</taxon>
    </lineage>
</organism>
<accession>A0A182E3B1</accession>
<feature type="transmembrane region" description="Helical" evidence="1">
    <location>
        <begin position="135"/>
        <end position="154"/>
    </location>
</feature>
<dbReference type="Proteomes" id="UP000271087">
    <property type="component" value="Unassembled WGS sequence"/>
</dbReference>
<evidence type="ECO:0000256" key="1">
    <source>
        <dbReference type="SAM" id="Phobius"/>
    </source>
</evidence>
<reference evidence="2 3" key="2">
    <citation type="submission" date="2018-08" db="EMBL/GenBank/DDBJ databases">
        <authorList>
            <person name="Laetsch R D."/>
            <person name="Stevens L."/>
            <person name="Kumar S."/>
            <person name="Blaxter L. M."/>
        </authorList>
    </citation>
    <scope>NUCLEOTIDE SEQUENCE [LARGE SCALE GENOMIC DNA]</scope>
</reference>
<feature type="transmembrane region" description="Helical" evidence="1">
    <location>
        <begin position="83"/>
        <end position="104"/>
    </location>
</feature>
<dbReference type="WBParaSite" id="nOo.2.0.1.t02466-RA">
    <property type="protein sequence ID" value="nOo.2.0.1.t02466-RA"/>
    <property type="gene ID" value="nOo.2.0.1.g02466"/>
</dbReference>
<sequence>MSLKKFVNITSSIPVIWSTSVESAQLQTASILDPIHYLIINMEGNYGLPISAGRIADNEGDCASCNNSNPGVERYSAIQKKKIYGILTLCAMNIALCSSLLIIYDNNQSLLIVALINLAFTILAGVAFAVHIPQLVVVCVIYKILCATYLSFLICKLIDTLVMEQSNITSENIWLIAALICTTIEISLFRLLMNFKIDVEEERMQSPPKYSTCALTSSPTNSQLPTYNEALKMIEEKKDGMQGRNSEMQTLPPVYTIQTAGRTRSMFKDNLSI</sequence>
<reference evidence="4" key="1">
    <citation type="submission" date="2016-06" db="UniProtKB">
        <authorList>
            <consortium name="WormBaseParasite"/>
        </authorList>
    </citation>
    <scope>IDENTIFICATION</scope>
</reference>
<dbReference type="OrthoDB" id="5817723at2759"/>
<dbReference type="EMBL" id="UYRW01000389">
    <property type="protein sequence ID" value="VDK66356.1"/>
    <property type="molecule type" value="Genomic_DNA"/>
</dbReference>
<keyword evidence="1" id="KW-0472">Membrane</keyword>
<feature type="transmembrane region" description="Helical" evidence="1">
    <location>
        <begin position="110"/>
        <end position="130"/>
    </location>
</feature>
<dbReference type="AlphaFoldDB" id="A0A182E3B1"/>
<keyword evidence="1" id="KW-0812">Transmembrane</keyword>